<keyword evidence="3" id="KW-1185">Reference proteome</keyword>
<gene>
    <name evidence="2" type="ORF">LTR16_012078</name>
</gene>
<comment type="caution">
    <text evidence="2">The sequence shown here is derived from an EMBL/GenBank/DDBJ whole genome shotgun (WGS) entry which is preliminary data.</text>
</comment>
<feature type="non-terminal residue" evidence="2">
    <location>
        <position position="1"/>
    </location>
</feature>
<evidence type="ECO:0000313" key="2">
    <source>
        <dbReference type="EMBL" id="KAK5239305.1"/>
    </source>
</evidence>
<evidence type="ECO:0000313" key="3">
    <source>
        <dbReference type="Proteomes" id="UP001357485"/>
    </source>
</evidence>
<dbReference type="Pfam" id="PF07956">
    <property type="entry name" value="DUF1690"/>
    <property type="match status" value="1"/>
</dbReference>
<reference evidence="2 3" key="1">
    <citation type="submission" date="2023-08" db="EMBL/GenBank/DDBJ databases">
        <title>Black Yeasts Isolated from many extreme environments.</title>
        <authorList>
            <person name="Coleine C."/>
            <person name="Stajich J.E."/>
            <person name="Selbmann L."/>
        </authorList>
    </citation>
    <scope>NUCLEOTIDE SEQUENCE [LARGE SCALE GENOMIC DNA]</scope>
    <source>
        <strain evidence="2 3">CCFEE 536</strain>
    </source>
</reference>
<evidence type="ECO:0000256" key="1">
    <source>
        <dbReference type="SAM" id="MobiDB-lite"/>
    </source>
</evidence>
<proteinExistence type="predicted"/>
<name>A0ABR0LTR8_9PEZI</name>
<protein>
    <recommendedName>
        <fullName evidence="4">DUF1690-domain-containing protein</fullName>
    </recommendedName>
</protein>
<dbReference type="InterPro" id="IPR012471">
    <property type="entry name" value="DUF1690"/>
</dbReference>
<dbReference type="Proteomes" id="UP001357485">
    <property type="component" value="Unassembled WGS sequence"/>
</dbReference>
<evidence type="ECO:0008006" key="4">
    <source>
        <dbReference type="Google" id="ProtNLM"/>
    </source>
</evidence>
<feature type="region of interest" description="Disordered" evidence="1">
    <location>
        <begin position="55"/>
        <end position="74"/>
    </location>
</feature>
<accession>A0ABR0LTR8</accession>
<feature type="compositionally biased region" description="Polar residues" evidence="1">
    <location>
        <begin position="15"/>
        <end position="27"/>
    </location>
</feature>
<sequence length="141" mass="16139">IQSRVTAELERILQSSTQRLTDSQDQISSEEPSAPPSSEPADPSLVERIDDKLTGQDTAAKHHRKNVSRDSVSKEIAELKRKLQARKKLEGMDRGVEKAKEDVVQCLRKNDRRPLDCWKEVETFRSEVGRLEKAFVERTVR</sequence>
<feature type="region of interest" description="Disordered" evidence="1">
    <location>
        <begin position="15"/>
        <end position="44"/>
    </location>
</feature>
<dbReference type="EMBL" id="JAVRRA010012231">
    <property type="protein sequence ID" value="KAK5239305.1"/>
    <property type="molecule type" value="Genomic_DNA"/>
</dbReference>
<organism evidence="2 3">
    <name type="scientific">Cryomyces antarcticus</name>
    <dbReference type="NCBI Taxonomy" id="329879"/>
    <lineage>
        <taxon>Eukaryota</taxon>
        <taxon>Fungi</taxon>
        <taxon>Dikarya</taxon>
        <taxon>Ascomycota</taxon>
        <taxon>Pezizomycotina</taxon>
        <taxon>Dothideomycetes</taxon>
        <taxon>Dothideomycetes incertae sedis</taxon>
        <taxon>Cryomyces</taxon>
    </lineage>
</organism>